<protein>
    <submittedName>
        <fullName evidence="1">Uncharacterized protein</fullName>
    </submittedName>
</protein>
<accession>A0ABS4LDU2</accession>
<proteinExistence type="predicted"/>
<sequence length="73" mass="8249">MVIRGKSRSSGRVETINLLHERLQVPVEFRQSATVSSMPEPADVFLELDQAYKEFLRDGKLASAVQGEKMRSK</sequence>
<name>A0ABS4LDU2_STRAV</name>
<reference evidence="1 2" key="1">
    <citation type="submission" date="2021-03" db="EMBL/GenBank/DDBJ databases">
        <title>Genomic Encyclopedia of Type Strains, Phase IV (KMG-IV): sequencing the most valuable type-strain genomes for metagenomic binning, comparative biology and taxonomic classification.</title>
        <authorList>
            <person name="Goeker M."/>
        </authorList>
    </citation>
    <scope>NUCLEOTIDE SEQUENCE [LARGE SCALE GENOMIC DNA]</scope>
    <source>
        <strain evidence="1 2">DSM 40526</strain>
    </source>
</reference>
<dbReference type="Proteomes" id="UP001519310">
    <property type="component" value="Unassembled WGS sequence"/>
</dbReference>
<evidence type="ECO:0000313" key="2">
    <source>
        <dbReference type="Proteomes" id="UP001519310"/>
    </source>
</evidence>
<evidence type="ECO:0000313" key="1">
    <source>
        <dbReference type="EMBL" id="MBP2040257.1"/>
    </source>
</evidence>
<comment type="caution">
    <text evidence="1">The sequence shown here is derived from an EMBL/GenBank/DDBJ whole genome shotgun (WGS) entry which is preliminary data.</text>
</comment>
<organism evidence="1 2">
    <name type="scientific">Streptomyces avidinii</name>
    <dbReference type="NCBI Taxonomy" id="1895"/>
    <lineage>
        <taxon>Bacteria</taxon>
        <taxon>Bacillati</taxon>
        <taxon>Actinomycetota</taxon>
        <taxon>Actinomycetes</taxon>
        <taxon>Kitasatosporales</taxon>
        <taxon>Streptomycetaceae</taxon>
        <taxon>Streptomyces</taxon>
    </lineage>
</organism>
<keyword evidence="2" id="KW-1185">Reference proteome</keyword>
<dbReference type="RefSeq" id="WP_189973123.1">
    <property type="nucleotide sequence ID" value="NZ_BMVL01000015.1"/>
</dbReference>
<gene>
    <name evidence="1" type="ORF">J2Z77_006110</name>
</gene>
<dbReference type="EMBL" id="JAGGLQ010000016">
    <property type="protein sequence ID" value="MBP2040257.1"/>
    <property type="molecule type" value="Genomic_DNA"/>
</dbReference>